<proteinExistence type="predicted"/>
<dbReference type="InterPro" id="IPR036259">
    <property type="entry name" value="MFS_trans_sf"/>
</dbReference>
<dbReference type="PANTHER" id="PTHR23501">
    <property type="entry name" value="MAJOR FACILITATOR SUPERFAMILY"/>
    <property type="match status" value="1"/>
</dbReference>
<dbReference type="GO" id="GO:0022857">
    <property type="term" value="F:transmembrane transporter activity"/>
    <property type="evidence" value="ECO:0007669"/>
    <property type="project" value="InterPro"/>
</dbReference>
<keyword evidence="5 6" id="KW-0472">Membrane</keyword>
<feature type="transmembrane region" description="Helical" evidence="6">
    <location>
        <begin position="182"/>
        <end position="205"/>
    </location>
</feature>
<dbReference type="Pfam" id="PF07690">
    <property type="entry name" value="MFS_1"/>
    <property type="match status" value="1"/>
</dbReference>
<gene>
    <name evidence="8" type="ORF">B0I32_104391</name>
</gene>
<evidence type="ECO:0000256" key="6">
    <source>
        <dbReference type="SAM" id="Phobius"/>
    </source>
</evidence>
<protein>
    <submittedName>
        <fullName evidence="8">EmrB/QacA subfamily drug resistance transporter</fullName>
    </submittedName>
</protein>
<feature type="transmembrane region" description="Helical" evidence="6">
    <location>
        <begin position="287"/>
        <end position="312"/>
    </location>
</feature>
<dbReference type="GO" id="GO:0005886">
    <property type="term" value="C:plasma membrane"/>
    <property type="evidence" value="ECO:0007669"/>
    <property type="project" value="UniProtKB-SubCell"/>
</dbReference>
<feature type="transmembrane region" description="Helical" evidence="6">
    <location>
        <begin position="454"/>
        <end position="477"/>
    </location>
</feature>
<feature type="domain" description="Major facilitator superfamily (MFS) profile" evidence="7">
    <location>
        <begin position="27"/>
        <end position="482"/>
    </location>
</feature>
<dbReference type="Gene3D" id="1.20.1720.10">
    <property type="entry name" value="Multidrug resistance protein D"/>
    <property type="match status" value="1"/>
</dbReference>
<evidence type="ECO:0000313" key="9">
    <source>
        <dbReference type="Proteomes" id="UP000238312"/>
    </source>
</evidence>
<name>A0A2T0N5J3_9ACTN</name>
<dbReference type="AlphaFoldDB" id="A0A2T0N5J3"/>
<evidence type="ECO:0000256" key="5">
    <source>
        <dbReference type="ARBA" id="ARBA00023136"/>
    </source>
</evidence>
<dbReference type="PANTHER" id="PTHR23501:SF191">
    <property type="entry name" value="VACUOLAR BASIC AMINO ACID TRANSPORTER 4"/>
    <property type="match status" value="1"/>
</dbReference>
<sequence>MTNPPRLPPPAAPTPYELLPAGNRRLITAATLTCVFLSMLDGTVTGTAMPRIVAQLGGAETWYVWVVTAYLLTSTVTVPLYGRFSDLRGRRGPLLTGLGIFLAGSLACGLASSITLLIAARAVQGLGAGALLTVGMAVVRDLYPPSRMGGMVRMQSVMAVMLVAGMVGGPLAGGVLADYASWRWAFLLNLPAGAVAAALLAALLPRTRPASSVTGRLDVAGIALLTSGLSLVLLGLTLKGHGERSWSDLTVGAPLLLGAVLLALLAVAERRAEVPIVPLRLFGHRAYAAIIAAGFFFQAASLPAGVFLVLYLQHVRGYSATDSGLLLLPMLGGMVLSNRLTASFILRTARPRPALLLGAALLTAGSLPLLTLNAGTPALLIACCLALVGLGTGPAMGGASIVAQNSVPRTDIGAATAGSMLTKQIGGAVSLACGQSLLGHHLTAGGADAVQVTAGVATVLGWAGGLGGLLALASVVLMPDLRIGGRTD</sequence>
<dbReference type="OrthoDB" id="4082704at2"/>
<keyword evidence="3 6" id="KW-0812">Transmembrane</keyword>
<dbReference type="RefSeq" id="WP_106237867.1">
    <property type="nucleotide sequence ID" value="NZ_PVNG01000004.1"/>
</dbReference>
<dbReference type="SUPFAM" id="SSF103473">
    <property type="entry name" value="MFS general substrate transporter"/>
    <property type="match status" value="1"/>
</dbReference>
<comment type="caution">
    <text evidence="8">The sequence shown here is derived from an EMBL/GenBank/DDBJ whole genome shotgun (WGS) entry which is preliminary data.</text>
</comment>
<keyword evidence="4 6" id="KW-1133">Transmembrane helix</keyword>
<reference evidence="8 9" key="1">
    <citation type="submission" date="2018-03" db="EMBL/GenBank/DDBJ databases">
        <title>Genomic Encyclopedia of Type Strains, Phase III (KMG-III): the genomes of soil and plant-associated and newly described type strains.</title>
        <authorList>
            <person name="Whitman W."/>
        </authorList>
    </citation>
    <scope>NUCLEOTIDE SEQUENCE [LARGE SCALE GENOMIC DNA]</scope>
    <source>
        <strain evidence="8 9">CGMCC 4.7104</strain>
    </source>
</reference>
<evidence type="ECO:0000256" key="1">
    <source>
        <dbReference type="ARBA" id="ARBA00004429"/>
    </source>
</evidence>
<keyword evidence="9" id="KW-1185">Reference proteome</keyword>
<dbReference type="InterPro" id="IPR020846">
    <property type="entry name" value="MFS_dom"/>
</dbReference>
<evidence type="ECO:0000256" key="3">
    <source>
        <dbReference type="ARBA" id="ARBA00022692"/>
    </source>
</evidence>
<evidence type="ECO:0000256" key="4">
    <source>
        <dbReference type="ARBA" id="ARBA00022989"/>
    </source>
</evidence>
<dbReference type="PROSITE" id="PS50850">
    <property type="entry name" value="MFS"/>
    <property type="match status" value="1"/>
</dbReference>
<dbReference type="Gene3D" id="1.20.1250.20">
    <property type="entry name" value="MFS general substrate transporter like domains"/>
    <property type="match status" value="1"/>
</dbReference>
<feature type="transmembrane region" description="Helical" evidence="6">
    <location>
        <begin position="217"/>
        <end position="237"/>
    </location>
</feature>
<feature type="transmembrane region" description="Helical" evidence="6">
    <location>
        <begin position="125"/>
        <end position="143"/>
    </location>
</feature>
<feature type="transmembrane region" description="Helical" evidence="6">
    <location>
        <begin position="62"/>
        <end position="82"/>
    </location>
</feature>
<organism evidence="8 9">
    <name type="scientific">Nonomuraea fuscirosea</name>
    <dbReference type="NCBI Taxonomy" id="1291556"/>
    <lineage>
        <taxon>Bacteria</taxon>
        <taxon>Bacillati</taxon>
        <taxon>Actinomycetota</taxon>
        <taxon>Actinomycetes</taxon>
        <taxon>Streptosporangiales</taxon>
        <taxon>Streptosporangiaceae</taxon>
        <taxon>Nonomuraea</taxon>
    </lineage>
</organism>
<evidence type="ECO:0000313" key="8">
    <source>
        <dbReference type="EMBL" id="PRX67634.1"/>
    </source>
</evidence>
<feature type="transmembrane region" description="Helical" evidence="6">
    <location>
        <begin position="94"/>
        <end position="119"/>
    </location>
</feature>
<keyword evidence="2" id="KW-0813">Transport</keyword>
<evidence type="ECO:0000256" key="2">
    <source>
        <dbReference type="ARBA" id="ARBA00022448"/>
    </source>
</evidence>
<feature type="transmembrane region" description="Helical" evidence="6">
    <location>
        <begin position="324"/>
        <end position="342"/>
    </location>
</feature>
<dbReference type="EMBL" id="PVNG01000004">
    <property type="protein sequence ID" value="PRX67634.1"/>
    <property type="molecule type" value="Genomic_DNA"/>
</dbReference>
<dbReference type="InterPro" id="IPR011701">
    <property type="entry name" value="MFS"/>
</dbReference>
<feature type="transmembrane region" description="Helical" evidence="6">
    <location>
        <begin position="26"/>
        <end position="50"/>
    </location>
</feature>
<comment type="subcellular location">
    <subcellularLocation>
        <location evidence="1">Cell inner membrane</location>
        <topology evidence="1">Multi-pass membrane protein</topology>
    </subcellularLocation>
</comment>
<evidence type="ECO:0000259" key="7">
    <source>
        <dbReference type="PROSITE" id="PS50850"/>
    </source>
</evidence>
<feature type="transmembrane region" description="Helical" evidence="6">
    <location>
        <begin position="249"/>
        <end position="267"/>
    </location>
</feature>
<feature type="transmembrane region" description="Helical" evidence="6">
    <location>
        <begin position="155"/>
        <end position="176"/>
    </location>
</feature>
<feature type="transmembrane region" description="Helical" evidence="6">
    <location>
        <begin position="378"/>
        <end position="403"/>
    </location>
</feature>
<accession>A0A2T0N5J3</accession>
<feature type="transmembrane region" description="Helical" evidence="6">
    <location>
        <begin position="354"/>
        <end position="372"/>
    </location>
</feature>
<dbReference type="Proteomes" id="UP000238312">
    <property type="component" value="Unassembled WGS sequence"/>
</dbReference>